<dbReference type="Gene3D" id="1.10.443.10">
    <property type="entry name" value="Intergrase catalytic core"/>
    <property type="match status" value="1"/>
</dbReference>
<dbReference type="AlphaFoldDB" id="A0A386ZEV5"/>
<evidence type="ECO:0000259" key="2">
    <source>
        <dbReference type="PROSITE" id="PS51898"/>
    </source>
</evidence>
<sequence>MTRPHSYDGWFIGAVKRAKVQEITPHDLRHTGASLAISAGANVMALSRMLGHKDKSETLNTYADLFDDDLDRVANAMHKRYEAVTPCQNLVTEPDKIDKAA</sequence>
<feature type="domain" description="Tyr recombinase" evidence="2">
    <location>
        <begin position="1"/>
        <end position="75"/>
    </location>
</feature>
<protein>
    <recommendedName>
        <fullName evidence="2">Tyr recombinase domain-containing protein</fullName>
    </recommendedName>
</protein>
<dbReference type="Proteomes" id="UP000267164">
    <property type="component" value="Chromosome"/>
</dbReference>
<dbReference type="GO" id="GO:0006310">
    <property type="term" value="P:DNA recombination"/>
    <property type="evidence" value="ECO:0007669"/>
    <property type="project" value="UniProtKB-KW"/>
</dbReference>
<dbReference type="GO" id="GO:0015074">
    <property type="term" value="P:DNA integration"/>
    <property type="evidence" value="ECO:0007669"/>
    <property type="project" value="InterPro"/>
</dbReference>
<gene>
    <name evidence="3" type="ORF">D7D52_21830</name>
</gene>
<keyword evidence="1" id="KW-0233">DNA recombination</keyword>
<dbReference type="InterPro" id="IPR011010">
    <property type="entry name" value="DNA_brk_join_enz"/>
</dbReference>
<dbReference type="EMBL" id="CP032568">
    <property type="protein sequence ID" value="AYF76040.1"/>
    <property type="molecule type" value="Genomic_DNA"/>
</dbReference>
<accession>A0A386ZEV5</accession>
<dbReference type="SUPFAM" id="SSF56349">
    <property type="entry name" value="DNA breaking-rejoining enzymes"/>
    <property type="match status" value="1"/>
</dbReference>
<dbReference type="OrthoDB" id="1822491at2"/>
<organism evidence="3 4">
    <name type="scientific">Nocardia yunnanensis</name>
    <dbReference type="NCBI Taxonomy" id="2382165"/>
    <lineage>
        <taxon>Bacteria</taxon>
        <taxon>Bacillati</taxon>
        <taxon>Actinomycetota</taxon>
        <taxon>Actinomycetes</taxon>
        <taxon>Mycobacteriales</taxon>
        <taxon>Nocardiaceae</taxon>
        <taxon>Nocardia</taxon>
    </lineage>
</organism>
<proteinExistence type="predicted"/>
<name>A0A386ZEV5_9NOCA</name>
<dbReference type="KEGG" id="nyu:D7D52_21830"/>
<evidence type="ECO:0000256" key="1">
    <source>
        <dbReference type="ARBA" id="ARBA00023172"/>
    </source>
</evidence>
<dbReference type="Pfam" id="PF00589">
    <property type="entry name" value="Phage_integrase"/>
    <property type="match status" value="1"/>
</dbReference>
<evidence type="ECO:0000313" key="4">
    <source>
        <dbReference type="Proteomes" id="UP000267164"/>
    </source>
</evidence>
<dbReference type="InterPro" id="IPR013762">
    <property type="entry name" value="Integrase-like_cat_sf"/>
</dbReference>
<reference evidence="3 4" key="1">
    <citation type="submission" date="2018-09" db="EMBL/GenBank/DDBJ databases">
        <title>Nocardia yunnanensis sp. nov., an actinomycete isolated from a soil sample.</title>
        <authorList>
            <person name="Zhang J."/>
        </authorList>
    </citation>
    <scope>NUCLEOTIDE SEQUENCE [LARGE SCALE GENOMIC DNA]</scope>
    <source>
        <strain evidence="3 4">CFHS0054</strain>
    </source>
</reference>
<dbReference type="PROSITE" id="PS51898">
    <property type="entry name" value="TYR_RECOMBINASE"/>
    <property type="match status" value="1"/>
</dbReference>
<evidence type="ECO:0000313" key="3">
    <source>
        <dbReference type="EMBL" id="AYF76040.1"/>
    </source>
</evidence>
<dbReference type="InterPro" id="IPR002104">
    <property type="entry name" value="Integrase_catalytic"/>
</dbReference>
<dbReference type="GO" id="GO:0003677">
    <property type="term" value="F:DNA binding"/>
    <property type="evidence" value="ECO:0007669"/>
    <property type="project" value="InterPro"/>
</dbReference>
<keyword evidence="4" id="KW-1185">Reference proteome</keyword>